<sequence length="182" mass="20812">MSLSSNKLTGHPTEQDPTPYKRAKVFRKGNGYPSQRDGRPHKVASMPAEQQRRITVAAANRARGIQNKRNRKLLEVYGVPEPVRVPGEDGLFSRWLHERGDKRTRFKNLAVFCLYILENYGDNAKDDEWRLYLGSVEPEPDQVEAAAEETQRAITAVELQQPRVLGTRELPPDFVTEEELQE</sequence>
<dbReference type="EMBL" id="LAZR01030063">
    <property type="protein sequence ID" value="KKL57739.1"/>
    <property type="molecule type" value="Genomic_DNA"/>
</dbReference>
<dbReference type="AlphaFoldDB" id="A0A0F9D813"/>
<reference evidence="2" key="1">
    <citation type="journal article" date="2015" name="Nature">
        <title>Complex archaea that bridge the gap between prokaryotes and eukaryotes.</title>
        <authorList>
            <person name="Spang A."/>
            <person name="Saw J.H."/>
            <person name="Jorgensen S.L."/>
            <person name="Zaremba-Niedzwiedzka K."/>
            <person name="Martijn J."/>
            <person name="Lind A.E."/>
            <person name="van Eijk R."/>
            <person name="Schleper C."/>
            <person name="Guy L."/>
            <person name="Ettema T.J."/>
        </authorList>
    </citation>
    <scope>NUCLEOTIDE SEQUENCE</scope>
</reference>
<evidence type="ECO:0000313" key="2">
    <source>
        <dbReference type="EMBL" id="KKL57739.1"/>
    </source>
</evidence>
<accession>A0A0F9D813</accession>
<evidence type="ECO:0000256" key="1">
    <source>
        <dbReference type="SAM" id="MobiDB-lite"/>
    </source>
</evidence>
<name>A0A0F9D813_9ZZZZ</name>
<protein>
    <submittedName>
        <fullName evidence="2">Uncharacterized protein</fullName>
    </submittedName>
</protein>
<proteinExistence type="predicted"/>
<gene>
    <name evidence="2" type="ORF">LCGC14_2232390</name>
</gene>
<organism evidence="2">
    <name type="scientific">marine sediment metagenome</name>
    <dbReference type="NCBI Taxonomy" id="412755"/>
    <lineage>
        <taxon>unclassified sequences</taxon>
        <taxon>metagenomes</taxon>
        <taxon>ecological metagenomes</taxon>
    </lineage>
</organism>
<feature type="region of interest" description="Disordered" evidence="1">
    <location>
        <begin position="1"/>
        <end position="50"/>
    </location>
</feature>
<comment type="caution">
    <text evidence="2">The sequence shown here is derived from an EMBL/GenBank/DDBJ whole genome shotgun (WGS) entry which is preliminary data.</text>
</comment>